<dbReference type="EMBL" id="MLJW01004258">
    <property type="protein sequence ID" value="OIQ70329.1"/>
    <property type="molecule type" value="Genomic_DNA"/>
</dbReference>
<reference evidence="5" key="1">
    <citation type="submission" date="2016-10" db="EMBL/GenBank/DDBJ databases">
        <title>Sequence of Gallionella enrichment culture.</title>
        <authorList>
            <person name="Poehlein A."/>
            <person name="Muehling M."/>
            <person name="Daniel R."/>
        </authorList>
    </citation>
    <scope>NUCLEOTIDE SEQUENCE</scope>
</reference>
<feature type="domain" description="Bacterial bifunctional deaminase-reductase C-terminal" evidence="4">
    <location>
        <begin position="39"/>
        <end position="216"/>
    </location>
</feature>
<dbReference type="InterPro" id="IPR002734">
    <property type="entry name" value="RibDG_C"/>
</dbReference>
<protein>
    <submittedName>
        <fullName evidence="5">Riboflavin biosynthesis protein RibD</fullName>
    </submittedName>
</protein>
<evidence type="ECO:0000313" key="5">
    <source>
        <dbReference type="EMBL" id="OIQ70329.1"/>
    </source>
</evidence>
<dbReference type="GO" id="GO:0008703">
    <property type="term" value="F:5-amino-6-(5-phosphoribosylamino)uracil reductase activity"/>
    <property type="evidence" value="ECO:0007669"/>
    <property type="project" value="InterPro"/>
</dbReference>
<proteinExistence type="predicted"/>
<dbReference type="SUPFAM" id="SSF53597">
    <property type="entry name" value="Dihydrofolate reductase-like"/>
    <property type="match status" value="1"/>
</dbReference>
<evidence type="ECO:0000256" key="1">
    <source>
        <dbReference type="ARBA" id="ARBA00005104"/>
    </source>
</evidence>
<dbReference type="PANTHER" id="PTHR38011:SF7">
    <property type="entry name" value="2,5-DIAMINO-6-RIBOSYLAMINO-4(3H)-PYRIMIDINONE 5'-PHOSPHATE REDUCTASE"/>
    <property type="match status" value="1"/>
</dbReference>
<dbReference type="InterPro" id="IPR050765">
    <property type="entry name" value="Riboflavin_Biosynth_HTPR"/>
</dbReference>
<accession>A0A1J5PFD3</accession>
<comment type="pathway">
    <text evidence="1">Cofactor biosynthesis; riboflavin biosynthesis.</text>
</comment>
<organism evidence="5">
    <name type="scientific">mine drainage metagenome</name>
    <dbReference type="NCBI Taxonomy" id="410659"/>
    <lineage>
        <taxon>unclassified sequences</taxon>
        <taxon>metagenomes</taxon>
        <taxon>ecological metagenomes</taxon>
    </lineage>
</organism>
<name>A0A1J5PFD3_9ZZZZ</name>
<dbReference type="AlphaFoldDB" id="A0A1J5PFD3"/>
<sequence length="232" mass="25139">MSQRKAVPRFRSLLSPDLQLLDDADLLSIYAYPTSLAAPWIRANMVSSIDGSAAVRGVSKGLTSAADRRLFHLLRSAADVILIGAGTARSEPYANHTHQVVVISRSGDLPSNFFTGIRPIVLTTESLTDERRIQLSKVSEVINCGRHDVDFNLVLELFVERGWLKVLCEGGPALLGALNTQGLIDEVALTIAPVLVGSGTSLLQEGLESTRDFQLSSLLQAEGNLFARYVTH</sequence>
<dbReference type="Gene3D" id="3.40.430.10">
    <property type="entry name" value="Dihydrofolate Reductase, subunit A"/>
    <property type="match status" value="1"/>
</dbReference>
<evidence type="ECO:0000256" key="3">
    <source>
        <dbReference type="ARBA" id="ARBA00023002"/>
    </source>
</evidence>
<evidence type="ECO:0000259" key="4">
    <source>
        <dbReference type="Pfam" id="PF01872"/>
    </source>
</evidence>
<dbReference type="Pfam" id="PF01872">
    <property type="entry name" value="RibD_C"/>
    <property type="match status" value="1"/>
</dbReference>
<evidence type="ECO:0000256" key="2">
    <source>
        <dbReference type="ARBA" id="ARBA00022857"/>
    </source>
</evidence>
<keyword evidence="3" id="KW-0560">Oxidoreductase</keyword>
<dbReference type="InterPro" id="IPR024072">
    <property type="entry name" value="DHFR-like_dom_sf"/>
</dbReference>
<dbReference type="PANTHER" id="PTHR38011">
    <property type="entry name" value="DIHYDROFOLATE REDUCTASE FAMILY PROTEIN (AFU_ORTHOLOGUE AFUA_8G06820)"/>
    <property type="match status" value="1"/>
</dbReference>
<gene>
    <name evidence="5" type="primary">ribD_14</name>
    <name evidence="5" type="ORF">GALL_480600</name>
</gene>
<keyword evidence="2" id="KW-0521">NADP</keyword>
<dbReference type="GO" id="GO:0009231">
    <property type="term" value="P:riboflavin biosynthetic process"/>
    <property type="evidence" value="ECO:0007669"/>
    <property type="project" value="InterPro"/>
</dbReference>
<comment type="caution">
    <text evidence="5">The sequence shown here is derived from an EMBL/GenBank/DDBJ whole genome shotgun (WGS) entry which is preliminary data.</text>
</comment>